<accession>A0A8C9RHB1</accession>
<dbReference type="InterPro" id="IPR026719">
    <property type="entry name" value="ERICH1"/>
</dbReference>
<feature type="region of interest" description="Disordered" evidence="1">
    <location>
        <begin position="229"/>
        <end position="249"/>
    </location>
</feature>
<keyword evidence="3" id="KW-1185">Reference proteome</keyword>
<feature type="compositionally biased region" description="Polar residues" evidence="1">
    <location>
        <begin position="230"/>
        <end position="245"/>
    </location>
</feature>
<evidence type="ECO:0000313" key="2">
    <source>
        <dbReference type="Ensembl" id="ENSSFOP00015012275.1"/>
    </source>
</evidence>
<dbReference type="RefSeq" id="XP_018588270.1">
    <property type="nucleotide sequence ID" value="XM_018732754.1"/>
</dbReference>
<feature type="compositionally biased region" description="Basic residues" evidence="1">
    <location>
        <begin position="113"/>
        <end position="122"/>
    </location>
</feature>
<feature type="compositionally biased region" description="Basic residues" evidence="1">
    <location>
        <begin position="150"/>
        <end position="168"/>
    </location>
</feature>
<dbReference type="Ensembl" id="ENSSFOT00015012430.2">
    <property type="protein sequence ID" value="ENSSFOP00015012275.1"/>
    <property type="gene ID" value="ENSSFOG00015007938.2"/>
</dbReference>
<gene>
    <name evidence="2" type="primary">erich1</name>
</gene>
<dbReference type="GeneID" id="108922551"/>
<feature type="compositionally biased region" description="Polar residues" evidence="1">
    <location>
        <begin position="101"/>
        <end position="112"/>
    </location>
</feature>
<reference evidence="2" key="2">
    <citation type="submission" date="2025-08" db="UniProtKB">
        <authorList>
            <consortium name="Ensembl"/>
        </authorList>
    </citation>
    <scope>IDENTIFICATION</scope>
</reference>
<dbReference type="CTD" id="157697"/>
<organism evidence="2 3">
    <name type="scientific">Scleropages formosus</name>
    <name type="common">Asian bonytongue</name>
    <name type="synonym">Osteoglossum formosum</name>
    <dbReference type="NCBI Taxonomy" id="113540"/>
    <lineage>
        <taxon>Eukaryota</taxon>
        <taxon>Metazoa</taxon>
        <taxon>Chordata</taxon>
        <taxon>Craniata</taxon>
        <taxon>Vertebrata</taxon>
        <taxon>Euteleostomi</taxon>
        <taxon>Actinopterygii</taxon>
        <taxon>Neopterygii</taxon>
        <taxon>Teleostei</taxon>
        <taxon>Osteoglossocephala</taxon>
        <taxon>Osteoglossomorpha</taxon>
        <taxon>Osteoglossiformes</taxon>
        <taxon>Osteoglossidae</taxon>
        <taxon>Scleropages</taxon>
    </lineage>
</organism>
<dbReference type="KEGG" id="sfm:108922551"/>
<reference evidence="2 3" key="1">
    <citation type="submission" date="2019-04" db="EMBL/GenBank/DDBJ databases">
        <authorList>
            <consortium name="Wellcome Sanger Institute Data Sharing"/>
        </authorList>
    </citation>
    <scope>NUCLEOTIDE SEQUENCE [LARGE SCALE GENOMIC DNA]</scope>
</reference>
<proteinExistence type="predicted"/>
<evidence type="ECO:0000313" key="3">
    <source>
        <dbReference type="Proteomes" id="UP000694397"/>
    </source>
</evidence>
<feature type="region of interest" description="Disordered" evidence="1">
    <location>
        <begin position="48"/>
        <end position="168"/>
    </location>
</feature>
<feature type="compositionally biased region" description="Basic and acidic residues" evidence="1">
    <location>
        <begin position="73"/>
        <end position="90"/>
    </location>
</feature>
<dbReference type="Proteomes" id="UP000694397">
    <property type="component" value="Chromosome 15"/>
</dbReference>
<dbReference type="GeneTree" id="ENSGT00390000005606"/>
<protein>
    <submittedName>
        <fullName evidence="2">Glutamate rich 1</fullName>
    </submittedName>
</protein>
<reference evidence="2" key="3">
    <citation type="submission" date="2025-09" db="UniProtKB">
        <authorList>
            <consortium name="Ensembl"/>
        </authorList>
    </citation>
    <scope>IDENTIFICATION</scope>
</reference>
<name>A0A8C9RHB1_SCLFO</name>
<evidence type="ECO:0000256" key="1">
    <source>
        <dbReference type="SAM" id="MobiDB-lite"/>
    </source>
</evidence>
<dbReference type="PANTHER" id="PTHR22444:SF1">
    <property type="entry name" value="GLUTAMATE-RICH PROTEIN 1"/>
    <property type="match status" value="1"/>
</dbReference>
<dbReference type="AlphaFoldDB" id="A0A8C9RHB1"/>
<sequence>MMANRKGVFQAKVLKKLYSAPTRTQEAQGAASDTRAVTGKTNIEAEVLTSQITAGGPNGTPQRKLYTVLPPPDDFRTDGERSDSLSKSEDVNAEEDPADLTNFTSEPEISGQQRRRRKRRAGRGTAEAAREEREGPVVHVTQETEEDRHTTRKNSKNKKRKLKKKRHKEKLLSMGLAPRTVAVEFTYQPAGGNGEEDKEPMEDKEVQSKEGRAAELLEFLQATLEVYNCSPPTGESQENPSNPTSDAKGLLSSLFSNEMPISVLTQLYHLRSLVLQQDASKLTAALRDFQQNSALLPEEVSAVCCLFHYWITDILPTRSNKMSSEKDARLL</sequence>
<dbReference type="OrthoDB" id="6151351at2759"/>
<dbReference type="PANTHER" id="PTHR22444">
    <property type="entry name" value="GLUTAMATE-RICH PROTEIN 1"/>
    <property type="match status" value="1"/>
</dbReference>